<evidence type="ECO:0000313" key="2">
    <source>
        <dbReference type="Proteomes" id="UP000031599"/>
    </source>
</evidence>
<sequence length="435" mass="45963">MGSGPSSRRRYTFLNPPGHLRTSPTAAASRLVASLLGAVCSRGYVWPPRRGLEWLRRTCTGASAVVYGGFAGRVRVLRRSCTGASAVVYGCFAGRVRGLRRSCTGASPVGYGCFGGRVRGASPVGYGCFGGRVRRLWRTCVGALAVVYGGFGGRLWGLWRTFAGALADVCGGFGGRLRVLRRSCAGASADVCGGFGGRVRGLRRTCAGASLGWPPPVRGLRFLGAASGRLAPWGDGSRGRRGRNLGQRSWHPGVWGLCAGARVPVEGGDLWCVADRAGVASGARPQSQRCGGGLAAQLARGVRDQTCFTTRRPRAGMSICKQEFVGRSPNSKVALGCLGSSLRRLTGGGSTITASGRCSRASMGATSSTMSASGYWGCSREVPTSTWCSRRSRVASCTPRNLSRASTRRPRSSSTWRCRARSCAGPGSRWRRRFR</sequence>
<dbReference type="EMBL" id="JMCC02000029">
    <property type="protein sequence ID" value="KIG17180.1"/>
    <property type="molecule type" value="Genomic_DNA"/>
</dbReference>
<organism evidence="1 2">
    <name type="scientific">Enhygromyxa salina</name>
    <dbReference type="NCBI Taxonomy" id="215803"/>
    <lineage>
        <taxon>Bacteria</taxon>
        <taxon>Pseudomonadati</taxon>
        <taxon>Myxococcota</taxon>
        <taxon>Polyangia</taxon>
        <taxon>Nannocystales</taxon>
        <taxon>Nannocystaceae</taxon>
        <taxon>Enhygromyxa</taxon>
    </lineage>
</organism>
<dbReference type="AlphaFoldDB" id="A0A0C2D698"/>
<dbReference type="Proteomes" id="UP000031599">
    <property type="component" value="Unassembled WGS sequence"/>
</dbReference>
<proteinExistence type="predicted"/>
<gene>
    <name evidence="1" type="ORF">DB30_03777</name>
</gene>
<reference evidence="1 2" key="1">
    <citation type="submission" date="2014-12" db="EMBL/GenBank/DDBJ databases">
        <title>Genome assembly of Enhygromyxa salina DSM 15201.</title>
        <authorList>
            <person name="Sharma G."/>
            <person name="Subramanian S."/>
        </authorList>
    </citation>
    <scope>NUCLEOTIDE SEQUENCE [LARGE SCALE GENOMIC DNA]</scope>
    <source>
        <strain evidence="1 2">DSM 15201</strain>
    </source>
</reference>
<name>A0A0C2D698_9BACT</name>
<protein>
    <submittedName>
        <fullName evidence="1">Uncharacterized protein</fullName>
    </submittedName>
</protein>
<accession>A0A0C2D698</accession>
<evidence type="ECO:0000313" key="1">
    <source>
        <dbReference type="EMBL" id="KIG17180.1"/>
    </source>
</evidence>
<comment type="caution">
    <text evidence="1">The sequence shown here is derived from an EMBL/GenBank/DDBJ whole genome shotgun (WGS) entry which is preliminary data.</text>
</comment>